<name>A0A836BPX7_9CHLO</name>
<sequence>MMAASALASSLLKGGGAGGHSGDLHSPPRRQAGGGGYLPLDTVHVSPRRISPAKLRQRWGVACRACNGLLMALGLWLAATSWGGSGIPYSVGAQATGLGLAISALGGVGLFAGGSEALGLRTLLLVGLGGSAVGTLDLMRQVGRDVSTHCSLAEVSAHVRHVESALEKMKHDELITQLFFRMNEMDDMLGMVTQSAAATAEGHSAVWRAAQADRDYLRAKATALRRHAASVAESLKGRIEAGKVGLSRRGAWG</sequence>
<keyword evidence="4" id="KW-1185">Reference proteome</keyword>
<protein>
    <submittedName>
        <fullName evidence="3">Uncharacterized protein</fullName>
    </submittedName>
</protein>
<evidence type="ECO:0000313" key="3">
    <source>
        <dbReference type="EMBL" id="KAG2483189.1"/>
    </source>
</evidence>
<comment type="caution">
    <text evidence="3">The sequence shown here is derived from an EMBL/GenBank/DDBJ whole genome shotgun (WGS) entry which is preliminary data.</text>
</comment>
<dbReference type="OrthoDB" id="550966at2759"/>
<gene>
    <name evidence="3" type="ORF">HYH03_017924</name>
</gene>
<dbReference type="AlphaFoldDB" id="A0A836BPX7"/>
<dbReference type="EMBL" id="JAEHOE010000186">
    <property type="protein sequence ID" value="KAG2483189.1"/>
    <property type="molecule type" value="Genomic_DNA"/>
</dbReference>
<keyword evidence="2" id="KW-0812">Transmembrane</keyword>
<evidence type="ECO:0000313" key="4">
    <source>
        <dbReference type="Proteomes" id="UP000612055"/>
    </source>
</evidence>
<reference evidence="3" key="1">
    <citation type="journal article" date="2020" name="bioRxiv">
        <title>Comparative genomics of Chlamydomonas.</title>
        <authorList>
            <person name="Craig R.J."/>
            <person name="Hasan A.R."/>
            <person name="Ness R.W."/>
            <person name="Keightley P.D."/>
        </authorList>
    </citation>
    <scope>NUCLEOTIDE SEQUENCE</scope>
    <source>
        <strain evidence="3">CCAP 11/70</strain>
    </source>
</reference>
<feature type="transmembrane region" description="Helical" evidence="2">
    <location>
        <begin position="59"/>
        <end position="79"/>
    </location>
</feature>
<keyword evidence="2" id="KW-1133">Transmembrane helix</keyword>
<dbReference type="Proteomes" id="UP000612055">
    <property type="component" value="Unassembled WGS sequence"/>
</dbReference>
<keyword evidence="2" id="KW-0472">Membrane</keyword>
<accession>A0A836BPX7</accession>
<feature type="transmembrane region" description="Helical" evidence="2">
    <location>
        <begin position="91"/>
        <end position="112"/>
    </location>
</feature>
<proteinExistence type="predicted"/>
<feature type="region of interest" description="Disordered" evidence="1">
    <location>
        <begin position="15"/>
        <end position="37"/>
    </location>
</feature>
<evidence type="ECO:0000256" key="1">
    <source>
        <dbReference type="SAM" id="MobiDB-lite"/>
    </source>
</evidence>
<organism evidence="3 4">
    <name type="scientific">Edaphochlamys debaryana</name>
    <dbReference type="NCBI Taxonomy" id="47281"/>
    <lineage>
        <taxon>Eukaryota</taxon>
        <taxon>Viridiplantae</taxon>
        <taxon>Chlorophyta</taxon>
        <taxon>core chlorophytes</taxon>
        <taxon>Chlorophyceae</taxon>
        <taxon>CS clade</taxon>
        <taxon>Chlamydomonadales</taxon>
        <taxon>Chlamydomonadales incertae sedis</taxon>
        <taxon>Edaphochlamys</taxon>
    </lineage>
</organism>
<evidence type="ECO:0000256" key="2">
    <source>
        <dbReference type="SAM" id="Phobius"/>
    </source>
</evidence>